<name>X1TV76_9ZZZZ</name>
<gene>
    <name evidence="1" type="ORF">S12H4_19447</name>
</gene>
<organism evidence="1">
    <name type="scientific">marine sediment metagenome</name>
    <dbReference type="NCBI Taxonomy" id="412755"/>
    <lineage>
        <taxon>unclassified sequences</taxon>
        <taxon>metagenomes</taxon>
        <taxon>ecological metagenomes</taxon>
    </lineage>
</organism>
<protein>
    <submittedName>
        <fullName evidence="1">Uncharacterized protein</fullName>
    </submittedName>
</protein>
<reference evidence="1" key="1">
    <citation type="journal article" date="2014" name="Front. Microbiol.">
        <title>High frequency of phylogenetically diverse reductive dehalogenase-homologous genes in deep subseafloor sedimentary metagenomes.</title>
        <authorList>
            <person name="Kawai M."/>
            <person name="Futagami T."/>
            <person name="Toyoda A."/>
            <person name="Takaki Y."/>
            <person name="Nishi S."/>
            <person name="Hori S."/>
            <person name="Arai W."/>
            <person name="Tsubouchi T."/>
            <person name="Morono Y."/>
            <person name="Uchiyama I."/>
            <person name="Ito T."/>
            <person name="Fujiyama A."/>
            <person name="Inagaki F."/>
            <person name="Takami H."/>
        </authorList>
    </citation>
    <scope>NUCLEOTIDE SEQUENCE</scope>
    <source>
        <strain evidence="1">Expedition CK06-06</strain>
    </source>
</reference>
<evidence type="ECO:0000313" key="1">
    <source>
        <dbReference type="EMBL" id="GAI83939.1"/>
    </source>
</evidence>
<dbReference type="AlphaFoldDB" id="X1TV76"/>
<comment type="caution">
    <text evidence="1">The sequence shown here is derived from an EMBL/GenBank/DDBJ whole genome shotgun (WGS) entry which is preliminary data.</text>
</comment>
<feature type="non-terminal residue" evidence="1">
    <location>
        <position position="1"/>
    </location>
</feature>
<dbReference type="EMBL" id="BARW01009727">
    <property type="protein sequence ID" value="GAI83939.1"/>
    <property type="molecule type" value="Genomic_DNA"/>
</dbReference>
<sequence length="35" mass="4580">QEHYEFRKRNEFYTKTARELFDREVETRRREIQMS</sequence>
<proteinExistence type="predicted"/>
<accession>X1TV76</accession>